<name>A0A4V2VU73_9SPHI</name>
<dbReference type="RefSeq" id="WP_243646099.1">
    <property type="nucleotide sequence ID" value="NZ_SMBZ01000021.1"/>
</dbReference>
<reference evidence="1 2" key="1">
    <citation type="submission" date="2019-03" db="EMBL/GenBank/DDBJ databases">
        <title>Genomic Encyclopedia of Type Strains, Phase IV (KMG-IV): sequencing the most valuable type-strain genomes for metagenomic binning, comparative biology and taxonomic classification.</title>
        <authorList>
            <person name="Goeker M."/>
        </authorList>
    </citation>
    <scope>NUCLEOTIDE SEQUENCE [LARGE SCALE GENOMIC DNA]</scope>
    <source>
        <strain evidence="1 2">DSM 22362</strain>
    </source>
</reference>
<evidence type="ECO:0000313" key="2">
    <source>
        <dbReference type="Proteomes" id="UP000295197"/>
    </source>
</evidence>
<sequence>MKINVYHIPLFILMHFFPFLCWGQENVGGMVLDKDSKQRVARVFIVNKSTGASIYNNNKGEFNIAIKPGDVIIASKDNYYSDTTTYEGAKALIISLKRKTIMIDPVTVMGRVSPEEVLARRKEDYNKAYRLADPGDFVSVGQNGAGLSIDAVYNYFSREGKNARRLTKYFQREYEDNYIDIVFTRELVKSVTGLEGEALDNFMIRYRPSYNFVLRATRYQMVNYVKSKYEFFKHIPYIKPLPDLKNIGLNLED</sequence>
<keyword evidence="2" id="KW-1185">Reference proteome</keyword>
<gene>
    <name evidence="1" type="ORF">EDC17_102136</name>
</gene>
<comment type="caution">
    <text evidence="1">The sequence shown here is derived from an EMBL/GenBank/DDBJ whole genome shotgun (WGS) entry which is preliminary data.</text>
</comment>
<protein>
    <recommendedName>
        <fullName evidence="3">Carboxypeptidase-like protein</fullName>
    </recommendedName>
</protein>
<evidence type="ECO:0000313" key="1">
    <source>
        <dbReference type="EMBL" id="TCV12920.1"/>
    </source>
</evidence>
<dbReference type="InterPro" id="IPR008969">
    <property type="entry name" value="CarboxyPept-like_regulatory"/>
</dbReference>
<organism evidence="1 2">
    <name type="scientific">Sphingobacterium alimentarium</name>
    <dbReference type="NCBI Taxonomy" id="797292"/>
    <lineage>
        <taxon>Bacteria</taxon>
        <taxon>Pseudomonadati</taxon>
        <taxon>Bacteroidota</taxon>
        <taxon>Sphingobacteriia</taxon>
        <taxon>Sphingobacteriales</taxon>
        <taxon>Sphingobacteriaceae</taxon>
        <taxon>Sphingobacterium</taxon>
    </lineage>
</organism>
<proteinExistence type="predicted"/>
<dbReference type="Proteomes" id="UP000295197">
    <property type="component" value="Unassembled WGS sequence"/>
</dbReference>
<evidence type="ECO:0008006" key="3">
    <source>
        <dbReference type="Google" id="ProtNLM"/>
    </source>
</evidence>
<dbReference type="EMBL" id="SMBZ01000021">
    <property type="protein sequence ID" value="TCV12920.1"/>
    <property type="molecule type" value="Genomic_DNA"/>
</dbReference>
<dbReference type="AlphaFoldDB" id="A0A4V2VU73"/>
<accession>A0A4V2VU73</accession>
<dbReference type="SUPFAM" id="SSF49464">
    <property type="entry name" value="Carboxypeptidase regulatory domain-like"/>
    <property type="match status" value="1"/>
</dbReference>